<dbReference type="AlphaFoldDB" id="A0A8J2KZ43"/>
<protein>
    <submittedName>
        <fullName evidence="2">Uncharacterized protein</fullName>
    </submittedName>
</protein>
<sequence length="239" mass="27339">MNGGKIKEKARIVELLSARLNDTARPGTIRGGLRSNAWHLSVCSNVALLFYSHAWLKMEHTHRYQFINVTLGMSKASESYTKKALAVSRKLLYPLKENTIENIVMSCDKIAYLDFHSKIMNLKIPTAMRNLLVKHPLILSTEKLFASDIGVSIDHDSGLLTFLGKVYQSGLFRWVEGRINALQESRLEIKYWLITPRRAQKLRFSSNFSQTLFSIYNILSCVCLGIFATEMFISWIFLN</sequence>
<gene>
    <name evidence="2" type="ORF">AFUS01_LOCUS33634</name>
</gene>
<keyword evidence="1" id="KW-0472">Membrane</keyword>
<keyword evidence="3" id="KW-1185">Reference proteome</keyword>
<comment type="caution">
    <text evidence="2">The sequence shown here is derived from an EMBL/GenBank/DDBJ whole genome shotgun (WGS) entry which is preliminary data.</text>
</comment>
<accession>A0A8J2KZ43</accession>
<evidence type="ECO:0000313" key="2">
    <source>
        <dbReference type="EMBL" id="CAG7823416.1"/>
    </source>
</evidence>
<feature type="transmembrane region" description="Helical" evidence="1">
    <location>
        <begin position="213"/>
        <end position="238"/>
    </location>
</feature>
<evidence type="ECO:0000313" key="3">
    <source>
        <dbReference type="Proteomes" id="UP000708208"/>
    </source>
</evidence>
<name>A0A8J2KZ43_9HEXA</name>
<dbReference type="EMBL" id="CAJVCH010529425">
    <property type="protein sequence ID" value="CAG7823416.1"/>
    <property type="molecule type" value="Genomic_DNA"/>
</dbReference>
<reference evidence="2" key="1">
    <citation type="submission" date="2021-06" db="EMBL/GenBank/DDBJ databases">
        <authorList>
            <person name="Hodson N. C."/>
            <person name="Mongue J. A."/>
            <person name="Jaron S. K."/>
        </authorList>
    </citation>
    <scope>NUCLEOTIDE SEQUENCE</scope>
</reference>
<evidence type="ECO:0000256" key="1">
    <source>
        <dbReference type="SAM" id="Phobius"/>
    </source>
</evidence>
<proteinExistence type="predicted"/>
<keyword evidence="1" id="KW-1133">Transmembrane helix</keyword>
<keyword evidence="1" id="KW-0812">Transmembrane</keyword>
<organism evidence="2 3">
    <name type="scientific">Allacma fusca</name>
    <dbReference type="NCBI Taxonomy" id="39272"/>
    <lineage>
        <taxon>Eukaryota</taxon>
        <taxon>Metazoa</taxon>
        <taxon>Ecdysozoa</taxon>
        <taxon>Arthropoda</taxon>
        <taxon>Hexapoda</taxon>
        <taxon>Collembola</taxon>
        <taxon>Symphypleona</taxon>
        <taxon>Sminthuridae</taxon>
        <taxon>Allacma</taxon>
    </lineage>
</organism>
<dbReference type="Proteomes" id="UP000708208">
    <property type="component" value="Unassembled WGS sequence"/>
</dbReference>